<organism evidence="1 2">
    <name type="scientific">Rhodofomes roseus</name>
    <dbReference type="NCBI Taxonomy" id="34475"/>
    <lineage>
        <taxon>Eukaryota</taxon>
        <taxon>Fungi</taxon>
        <taxon>Dikarya</taxon>
        <taxon>Basidiomycota</taxon>
        <taxon>Agaricomycotina</taxon>
        <taxon>Agaricomycetes</taxon>
        <taxon>Polyporales</taxon>
        <taxon>Rhodofomes</taxon>
    </lineage>
</organism>
<evidence type="ECO:0000313" key="2">
    <source>
        <dbReference type="Proteomes" id="UP000814176"/>
    </source>
</evidence>
<keyword evidence="2" id="KW-1185">Reference proteome</keyword>
<evidence type="ECO:0000313" key="1">
    <source>
        <dbReference type="EMBL" id="KAH9840088.1"/>
    </source>
</evidence>
<dbReference type="GeneID" id="72007373"/>
<accession>A0ABQ8KPJ9</accession>
<dbReference type="EMBL" id="JADCUA010000005">
    <property type="protein sequence ID" value="KAH9840088.1"/>
    <property type="molecule type" value="Genomic_DNA"/>
</dbReference>
<dbReference type="RefSeq" id="XP_047781738.1">
    <property type="nucleotide sequence ID" value="XM_047926641.1"/>
</dbReference>
<protein>
    <submittedName>
        <fullName evidence="1">Uncharacterized protein</fullName>
    </submittedName>
</protein>
<proteinExistence type="predicted"/>
<dbReference type="Proteomes" id="UP000814176">
    <property type="component" value="Unassembled WGS sequence"/>
</dbReference>
<reference evidence="1 2" key="1">
    <citation type="journal article" date="2021" name="Environ. Microbiol.">
        <title>Gene family expansions and transcriptome signatures uncover fungal adaptations to wood decay.</title>
        <authorList>
            <person name="Hage H."/>
            <person name="Miyauchi S."/>
            <person name="Viragh M."/>
            <person name="Drula E."/>
            <person name="Min B."/>
            <person name="Chaduli D."/>
            <person name="Navarro D."/>
            <person name="Favel A."/>
            <person name="Norest M."/>
            <person name="Lesage-Meessen L."/>
            <person name="Balint B."/>
            <person name="Merenyi Z."/>
            <person name="de Eugenio L."/>
            <person name="Morin E."/>
            <person name="Martinez A.T."/>
            <person name="Baldrian P."/>
            <person name="Stursova M."/>
            <person name="Martinez M.J."/>
            <person name="Novotny C."/>
            <person name="Magnuson J.K."/>
            <person name="Spatafora J.W."/>
            <person name="Maurice S."/>
            <person name="Pangilinan J."/>
            <person name="Andreopoulos W."/>
            <person name="LaButti K."/>
            <person name="Hundley H."/>
            <person name="Na H."/>
            <person name="Kuo A."/>
            <person name="Barry K."/>
            <person name="Lipzen A."/>
            <person name="Henrissat B."/>
            <person name="Riley R."/>
            <person name="Ahrendt S."/>
            <person name="Nagy L.G."/>
            <person name="Grigoriev I.V."/>
            <person name="Martin F."/>
            <person name="Rosso M.N."/>
        </authorList>
    </citation>
    <scope>NUCLEOTIDE SEQUENCE [LARGE SCALE GENOMIC DNA]</scope>
    <source>
        <strain evidence="1 2">CIRM-BRFM 1785</strain>
    </source>
</reference>
<sequence length="185" mass="20724">MPRAPRMKCAFAEPDVPKIKKARAAPVKLTPEEKEEKKALAKARAAVREKKKQWEATLKPWVSRESRGVQFALGTKAQFRSDAKKAFRVTDAELETIPFMGFASSKIIYRLTDCKQLADRKRAALGSDAFDYPARAIMECTDPKERTLLYASGYGTIMGDPDHTVTVEGTSLRSLSGRRAVQRPY</sequence>
<gene>
    <name evidence="1" type="ORF">C8Q71DRAFT_846583</name>
</gene>
<name>A0ABQ8KPJ9_9APHY</name>
<comment type="caution">
    <text evidence="1">The sequence shown here is derived from an EMBL/GenBank/DDBJ whole genome shotgun (WGS) entry which is preliminary data.</text>
</comment>